<protein>
    <submittedName>
        <fullName evidence="2">Nuclear transport factor 2 family protein</fullName>
    </submittedName>
</protein>
<sequence>MKRHFKITFLIIISLFTSQIFAQSNDEAKLDSQMRKLDALLFEDGFNLCRIEKFEPFIAEDLEFYHDIAGHQNRAEFLKAVKDNICSNQDKKPIRKLVPGSMKIFPLKNNGVLYGAIQNGVHEFYIKEPEKTLYKTGIAKFTHLWLLKDGQWKLKRVLSFDHHPASD</sequence>
<gene>
    <name evidence="2" type="ORF">FLL46_01420</name>
</gene>
<name>A0A545UJC8_9GAMM</name>
<keyword evidence="1" id="KW-0732">Signal</keyword>
<proteinExistence type="predicted"/>
<dbReference type="SUPFAM" id="SSF54427">
    <property type="entry name" value="NTF2-like"/>
    <property type="match status" value="1"/>
</dbReference>
<evidence type="ECO:0000313" key="2">
    <source>
        <dbReference type="EMBL" id="TQV89572.1"/>
    </source>
</evidence>
<feature type="signal peptide" evidence="1">
    <location>
        <begin position="1"/>
        <end position="22"/>
    </location>
</feature>
<keyword evidence="3" id="KW-1185">Reference proteome</keyword>
<evidence type="ECO:0000313" key="3">
    <source>
        <dbReference type="Proteomes" id="UP000315439"/>
    </source>
</evidence>
<accession>A0A545UJC8</accession>
<dbReference type="OrthoDB" id="119951at2"/>
<comment type="caution">
    <text evidence="2">The sequence shown here is derived from an EMBL/GenBank/DDBJ whole genome shotgun (WGS) entry which is preliminary data.</text>
</comment>
<reference evidence="2 3" key="1">
    <citation type="submission" date="2019-07" db="EMBL/GenBank/DDBJ databases">
        <title>Draft genome for Aliikangiella sp. M105.</title>
        <authorList>
            <person name="Wang G."/>
        </authorList>
    </citation>
    <scope>NUCLEOTIDE SEQUENCE [LARGE SCALE GENOMIC DNA]</scope>
    <source>
        <strain evidence="2 3">M105</strain>
    </source>
</reference>
<dbReference type="InterPro" id="IPR032710">
    <property type="entry name" value="NTF2-like_dom_sf"/>
</dbReference>
<dbReference type="RefSeq" id="WP_142891636.1">
    <property type="nucleotide sequence ID" value="NZ_ML660160.1"/>
</dbReference>
<dbReference type="Proteomes" id="UP000315439">
    <property type="component" value="Unassembled WGS sequence"/>
</dbReference>
<evidence type="ECO:0000256" key="1">
    <source>
        <dbReference type="SAM" id="SignalP"/>
    </source>
</evidence>
<dbReference type="AlphaFoldDB" id="A0A545UJC8"/>
<dbReference type="EMBL" id="VIKS01000001">
    <property type="protein sequence ID" value="TQV89572.1"/>
    <property type="molecule type" value="Genomic_DNA"/>
</dbReference>
<organism evidence="2 3">
    <name type="scientific">Aliikangiella coralliicola</name>
    <dbReference type="NCBI Taxonomy" id="2592383"/>
    <lineage>
        <taxon>Bacteria</taxon>
        <taxon>Pseudomonadati</taxon>
        <taxon>Pseudomonadota</taxon>
        <taxon>Gammaproteobacteria</taxon>
        <taxon>Oceanospirillales</taxon>
        <taxon>Pleioneaceae</taxon>
        <taxon>Aliikangiella</taxon>
    </lineage>
</organism>
<feature type="chain" id="PRO_5022148192" evidence="1">
    <location>
        <begin position="23"/>
        <end position="167"/>
    </location>
</feature>